<reference evidence="2 3" key="1">
    <citation type="submission" date="2022-03" db="EMBL/GenBank/DDBJ databases">
        <title>Streptomyces yunnanensis P86,complete genome.</title>
        <authorList>
            <person name="Chen S."/>
            <person name="Zhang Q."/>
        </authorList>
    </citation>
    <scope>NUCLEOTIDE SEQUENCE [LARGE SCALE GENOMIC DNA]</scope>
    <source>
        <strain evidence="2 3">P86</strain>
    </source>
</reference>
<keyword evidence="3" id="KW-1185">Reference proteome</keyword>
<organism evidence="2 3">
    <name type="scientific">Streptomyces yunnanensis</name>
    <dbReference type="NCBI Taxonomy" id="156453"/>
    <lineage>
        <taxon>Bacteria</taxon>
        <taxon>Bacillati</taxon>
        <taxon>Actinomycetota</taxon>
        <taxon>Actinomycetes</taxon>
        <taxon>Kitasatosporales</taxon>
        <taxon>Streptomycetaceae</taxon>
        <taxon>Streptomyces</taxon>
    </lineage>
</organism>
<accession>A0ABY8AKG2</accession>
<keyword evidence="1" id="KW-1133">Transmembrane helix</keyword>
<evidence type="ECO:0000256" key="1">
    <source>
        <dbReference type="SAM" id="Phobius"/>
    </source>
</evidence>
<evidence type="ECO:0000313" key="3">
    <source>
        <dbReference type="Proteomes" id="UP001218629"/>
    </source>
</evidence>
<dbReference type="RefSeq" id="WP_275310305.1">
    <property type="nucleotide sequence ID" value="NZ_CP095749.1"/>
</dbReference>
<feature type="transmembrane region" description="Helical" evidence="1">
    <location>
        <begin position="57"/>
        <end position="76"/>
    </location>
</feature>
<dbReference type="EMBL" id="CP095749">
    <property type="protein sequence ID" value="WEB44027.1"/>
    <property type="molecule type" value="Genomic_DNA"/>
</dbReference>
<feature type="transmembrane region" description="Helical" evidence="1">
    <location>
        <begin position="88"/>
        <end position="105"/>
    </location>
</feature>
<dbReference type="Proteomes" id="UP001218629">
    <property type="component" value="Chromosome"/>
</dbReference>
<dbReference type="Pfam" id="PF10935">
    <property type="entry name" value="DUF2637"/>
    <property type="match status" value="1"/>
</dbReference>
<keyword evidence="1" id="KW-0812">Transmembrane</keyword>
<evidence type="ECO:0000313" key="2">
    <source>
        <dbReference type="EMBL" id="WEB44027.1"/>
    </source>
</evidence>
<sequence length="311" mass="31246">MATHNPTQPLPAAGRLTWAPLAAAALATAAFAFLAFRLSFAALTALATEHGVEPDVVWMFAVLVDGGAVVGTVGVIGARRAGRSTAPYWWTVVAFASVSLAFNVAHADGTLLGVAIAVVPPVAQLVATELLVRMLPTAGAAAVDDITPAVAAATDAARRAQAAADAAHTDATAVQAALYTATRTVTDAAAPPLALVDLAAAVAAIDGPPAVDDALDDAPPPLPLAATFTAPPLPTPAPFDDDATPGAPASITGAAPTDAVAAYRRLHRETGKRPTAEALGQALGLKRTRGSEIRIAVERALGIHLATVTKS</sequence>
<keyword evidence="1" id="KW-0472">Membrane</keyword>
<proteinExistence type="predicted"/>
<gene>
    <name evidence="2" type="ORF">MOV08_35270</name>
</gene>
<protein>
    <submittedName>
        <fullName evidence="2">DUF2637 domain-containing protein</fullName>
    </submittedName>
</protein>
<name>A0ABY8AKG2_9ACTN</name>
<dbReference type="InterPro" id="IPR021235">
    <property type="entry name" value="DUF2637"/>
</dbReference>